<dbReference type="Gene3D" id="3.40.630.30">
    <property type="match status" value="1"/>
</dbReference>
<accession>A0A4S3KVZ2</accession>
<dbReference type="CDD" id="cd04301">
    <property type="entry name" value="NAT_SF"/>
    <property type="match status" value="1"/>
</dbReference>
<dbReference type="EMBL" id="SMAF01000032">
    <property type="protein sequence ID" value="TCS92772.1"/>
    <property type="molecule type" value="Genomic_DNA"/>
</dbReference>
<dbReference type="GO" id="GO:0016747">
    <property type="term" value="F:acyltransferase activity, transferring groups other than amino-acyl groups"/>
    <property type="evidence" value="ECO:0007669"/>
    <property type="project" value="InterPro"/>
</dbReference>
<reference evidence="4 5" key="1">
    <citation type="submission" date="2019-03" db="EMBL/GenBank/DDBJ databases">
        <title>Genomic Encyclopedia of Type Strains, Phase IV (KMG-IV): sequencing the most valuable type-strain genomes for metagenomic binning, comparative biology and taxonomic classification.</title>
        <authorList>
            <person name="Goeker M."/>
        </authorList>
    </citation>
    <scope>NUCLEOTIDE SEQUENCE [LARGE SCALE GENOMIC DNA]</scope>
    <source>
        <strain evidence="4 5">DSM 21944</strain>
    </source>
</reference>
<name>A0A4S3KVZ2_9GAMM</name>
<protein>
    <submittedName>
        <fullName evidence="4">Putative GNAT family N-acyltransferase</fullName>
    </submittedName>
</protein>
<dbReference type="PANTHER" id="PTHR43877:SF1">
    <property type="entry name" value="ACETYLTRANSFERASE"/>
    <property type="match status" value="1"/>
</dbReference>
<dbReference type="PROSITE" id="PS51186">
    <property type="entry name" value="GNAT"/>
    <property type="match status" value="1"/>
</dbReference>
<gene>
    <name evidence="4" type="ORF">EDC25_13212</name>
</gene>
<sequence length="147" mass="16603">MKPGAFRIVDADYERDVAMLRAIREPVFVQEQNVPLDMEWDELDPLSRHVLALDADGQPIGTGRLTPEQRIGRMAVLPDWRGRGIGEAMLRRLVDSARELGYADIELHAQVSAIGFYERNGFAAYGEEFEEAGIQHRHMRRALQAGS</sequence>
<evidence type="ECO:0000256" key="1">
    <source>
        <dbReference type="ARBA" id="ARBA00022679"/>
    </source>
</evidence>
<keyword evidence="5" id="KW-1185">Reference proteome</keyword>
<evidence type="ECO:0000313" key="5">
    <source>
        <dbReference type="Proteomes" id="UP000294599"/>
    </source>
</evidence>
<dbReference type="RefSeq" id="WP_123521296.1">
    <property type="nucleotide sequence ID" value="NZ_JBHLWF010000024.1"/>
</dbReference>
<dbReference type="Pfam" id="PF13673">
    <property type="entry name" value="Acetyltransf_10"/>
    <property type="match status" value="1"/>
</dbReference>
<evidence type="ECO:0000256" key="2">
    <source>
        <dbReference type="ARBA" id="ARBA00023315"/>
    </source>
</evidence>
<evidence type="ECO:0000259" key="3">
    <source>
        <dbReference type="PROSITE" id="PS51186"/>
    </source>
</evidence>
<proteinExistence type="predicted"/>
<comment type="caution">
    <text evidence="4">The sequence shown here is derived from an EMBL/GenBank/DDBJ whole genome shotgun (WGS) entry which is preliminary data.</text>
</comment>
<dbReference type="OrthoDB" id="9796171at2"/>
<keyword evidence="2 4" id="KW-0012">Acyltransferase</keyword>
<organism evidence="4 5">
    <name type="scientific">Pseudofulvimonas gallinarii</name>
    <dbReference type="NCBI Taxonomy" id="634155"/>
    <lineage>
        <taxon>Bacteria</taxon>
        <taxon>Pseudomonadati</taxon>
        <taxon>Pseudomonadota</taxon>
        <taxon>Gammaproteobacteria</taxon>
        <taxon>Lysobacterales</taxon>
        <taxon>Rhodanobacteraceae</taxon>
        <taxon>Pseudofulvimonas</taxon>
    </lineage>
</organism>
<keyword evidence="1 4" id="KW-0808">Transferase</keyword>
<feature type="domain" description="N-acetyltransferase" evidence="3">
    <location>
        <begin position="6"/>
        <end position="144"/>
    </location>
</feature>
<dbReference type="SUPFAM" id="SSF55729">
    <property type="entry name" value="Acyl-CoA N-acyltransferases (Nat)"/>
    <property type="match status" value="1"/>
</dbReference>
<evidence type="ECO:0000313" key="4">
    <source>
        <dbReference type="EMBL" id="TCS92772.1"/>
    </source>
</evidence>
<dbReference type="Proteomes" id="UP000294599">
    <property type="component" value="Unassembled WGS sequence"/>
</dbReference>
<dbReference type="PANTHER" id="PTHR43877">
    <property type="entry name" value="AMINOALKYLPHOSPHONATE N-ACETYLTRANSFERASE-RELATED-RELATED"/>
    <property type="match status" value="1"/>
</dbReference>
<dbReference type="InterPro" id="IPR050832">
    <property type="entry name" value="Bact_Acetyltransf"/>
</dbReference>
<dbReference type="InterPro" id="IPR000182">
    <property type="entry name" value="GNAT_dom"/>
</dbReference>
<dbReference type="InterPro" id="IPR016181">
    <property type="entry name" value="Acyl_CoA_acyltransferase"/>
</dbReference>
<dbReference type="AlphaFoldDB" id="A0A4S3KVZ2"/>